<dbReference type="InterPro" id="IPR056164">
    <property type="entry name" value="Beta-prop_ELP1_1st"/>
</dbReference>
<accession>A0A0C3HWR3</accession>
<dbReference type="GO" id="GO:0042802">
    <property type="term" value="F:identical protein binding"/>
    <property type="evidence" value="ECO:0007669"/>
    <property type="project" value="EnsemblFungi"/>
</dbReference>
<feature type="domain" description="ELP1 TPR" evidence="9">
    <location>
        <begin position="904"/>
        <end position="1066"/>
    </location>
</feature>
<dbReference type="STRING" id="913774.A0A0C3HWR3"/>
<dbReference type="InterPro" id="IPR056165">
    <property type="entry name" value="Beta-prop_ELP1_2nd"/>
</dbReference>
<feature type="region of interest" description="Disordered" evidence="6">
    <location>
        <begin position="1157"/>
        <end position="1193"/>
    </location>
</feature>
<dbReference type="GO" id="GO:0033588">
    <property type="term" value="C:elongator holoenzyme complex"/>
    <property type="evidence" value="ECO:0007669"/>
    <property type="project" value="EnsemblFungi"/>
</dbReference>
<feature type="domain" description="ELP1 first N-terminal beta-propeller" evidence="7">
    <location>
        <begin position="1"/>
        <end position="365"/>
    </location>
</feature>
<feature type="domain" description="ELP1 N-terminal second beta-propeller" evidence="8">
    <location>
        <begin position="403"/>
        <end position="660"/>
    </location>
</feature>
<evidence type="ECO:0000256" key="2">
    <source>
        <dbReference type="ARBA" id="ARBA00006086"/>
    </source>
</evidence>
<evidence type="ECO:0000313" key="12">
    <source>
        <dbReference type="EMBL" id="KIN06652.1"/>
    </source>
</evidence>
<reference evidence="12 13" key="1">
    <citation type="submission" date="2014-04" db="EMBL/GenBank/DDBJ databases">
        <authorList>
            <consortium name="DOE Joint Genome Institute"/>
            <person name="Kuo A."/>
            <person name="Martino E."/>
            <person name="Perotto S."/>
            <person name="Kohler A."/>
            <person name="Nagy L.G."/>
            <person name="Floudas D."/>
            <person name="Copeland A."/>
            <person name="Barry K.W."/>
            <person name="Cichocki N."/>
            <person name="Veneault-Fourrey C."/>
            <person name="LaButti K."/>
            <person name="Lindquist E.A."/>
            <person name="Lipzen A."/>
            <person name="Lundell T."/>
            <person name="Morin E."/>
            <person name="Murat C."/>
            <person name="Sun H."/>
            <person name="Tunlid A."/>
            <person name="Henrissat B."/>
            <person name="Grigoriev I.V."/>
            <person name="Hibbett D.S."/>
            <person name="Martin F."/>
            <person name="Nordberg H.P."/>
            <person name="Cantor M.N."/>
            <person name="Hua S.X."/>
        </authorList>
    </citation>
    <scope>NUCLEOTIDE SEQUENCE [LARGE SCALE GENOMIC DNA]</scope>
    <source>
        <strain evidence="12 13">Zn</strain>
    </source>
</reference>
<evidence type="ECO:0000256" key="1">
    <source>
        <dbReference type="ARBA" id="ARBA00005043"/>
    </source>
</evidence>
<dbReference type="HOGENOM" id="CLU_001477_0_1_1"/>
<dbReference type="OrthoDB" id="40048at2759"/>
<dbReference type="PIRSF" id="PIRSF017233">
    <property type="entry name" value="IKAP"/>
    <property type="match status" value="1"/>
</dbReference>
<evidence type="ECO:0000256" key="6">
    <source>
        <dbReference type="SAM" id="MobiDB-lite"/>
    </source>
</evidence>
<feature type="domain" description="ELP1 three-helical bundle" evidence="11">
    <location>
        <begin position="1077"/>
        <end position="1259"/>
    </location>
</feature>
<comment type="pathway">
    <text evidence="1">tRNA modification; 5-methoxycarbonylmethyl-2-thiouridine-tRNA biosynthesis.</text>
</comment>
<dbReference type="Pfam" id="PF23925">
    <property type="entry name" value="A-sol_ELP1"/>
    <property type="match status" value="1"/>
</dbReference>
<sequence>MRNLRNIRYDGWLLPSHFRERSITAATWDQANDRILCTLGPSEEDALIELVRIETNLNSQNQTVIASWDAPCPNPDQPCDEVLSLHYFGDNLTACIVLAGGDIIVVREEPLPGEDRIEIMGSVDAGITAAVWSPDEELLAITTKADTVVFMSRSFEGVVDVAMTSEDLKASNHVSVGWGKRETQFQGKGAKALRDPTMPEKTDEGVLSSSDNSRVSVSWRGDGAYLAVSSIEGGARRIIRVYSRECILDSVSEPVDGLEGALSWRPAGNLIAGIQRLKDRVDVVFFERNGLRHGQFSLRLTPEQMALSRQDIQLSWNSDSTVLAVIMPDCTQLWTMGNYHWYLKQEIGAKESPLLSQCPVVWHPEKPLRFITVAPDFLASMEYIFTTARGPTAPPKDHGVVAVIDGRIIKVTSFRAANIPPPMALHEITVPSTVLDVAINNDTSIAVLHQDGIAVFEYDSPSAGGPPPAMRGQLTFKEMGDRINFRQAIAFAPDSDLLMLQKRTSGSTITRYSIKGNSSRVEEELSPALVLSTLSSFTEKGSVKPFSQDTSGVLSSLLPGDQSTSYGKFTTSLHWVEIIPNNESHIAFGMSTSGLLYANSRLLVKNCTSFLVTPAHLIFTTTAHLIKFVHITDVDNLEVPPDDPEIDERCRSIERGARLVTAMPTCASLVLQMPRGNLETIYPRAMVVVGIRELIEEKNYRKAFTNCRTQRVDMNILYDHAPEQFLSNVPLFIDQVKKITYIDLFLSSLREEDVTQTMYKETRIRQGFENGIHSRYETDNAVSSIPTDGATSKVNRICDAFLEVLKSRTATNLQNIITANVCKSPPALDDGLLVVAQLMKEDSSMVDKAVEHICFLTDVNKLYENALGLYNLDLALLVAQQSQKDPREYLPFMQNLQEMTELRRRFSIDDFLGRHTKALGHLHTLDDFPELQTYTQKHALYKYALGLYRYSPPQHSKLTELYAQYLESKSNFKEAALAYESLHDYTHATSCYLSSGPSQWRETLFCALSQTPPLSREPLTNLATSLHDALIEEKDFFAAANIHLEYLSSVENAARTFCKGYFFADAMHLVALKTRFDLLGIVIDPCLADALASSTELLSECKAQLQAQVPRIRELRAKALADPLAFYEGERGDEDVPDDVSVAASSRLSTNRSLFTRYTGKGSQGQSIGTAGTGVSRATSKNRRREERKRARGKKGSVYEEEYLVASVRRLIERVESVREEIGRLVAGLVRRGMWERARAVEGSLAEVVSMCRTTIPEVFRTNEPVQNEAATEQEVYRPSGGDAVLQESIEAARKPNEPPHVSAFEKLSLLGTEK</sequence>
<keyword evidence="13" id="KW-1185">Reference proteome</keyword>
<feature type="region of interest" description="Disordered" evidence="6">
    <location>
        <begin position="188"/>
        <end position="209"/>
    </location>
</feature>
<reference evidence="13" key="2">
    <citation type="submission" date="2015-01" db="EMBL/GenBank/DDBJ databases">
        <title>Evolutionary Origins and Diversification of the Mycorrhizal Mutualists.</title>
        <authorList>
            <consortium name="DOE Joint Genome Institute"/>
            <consortium name="Mycorrhizal Genomics Consortium"/>
            <person name="Kohler A."/>
            <person name="Kuo A."/>
            <person name="Nagy L.G."/>
            <person name="Floudas D."/>
            <person name="Copeland A."/>
            <person name="Barry K.W."/>
            <person name="Cichocki N."/>
            <person name="Veneault-Fourrey C."/>
            <person name="LaButti K."/>
            <person name="Lindquist E.A."/>
            <person name="Lipzen A."/>
            <person name="Lundell T."/>
            <person name="Morin E."/>
            <person name="Murat C."/>
            <person name="Riley R."/>
            <person name="Ohm R."/>
            <person name="Sun H."/>
            <person name="Tunlid A."/>
            <person name="Henrissat B."/>
            <person name="Grigoriev I.V."/>
            <person name="Hibbett D.S."/>
            <person name="Martin F."/>
        </authorList>
    </citation>
    <scope>NUCLEOTIDE SEQUENCE [LARGE SCALE GENOMIC DNA]</scope>
    <source>
        <strain evidence="13">Zn</strain>
    </source>
</reference>
<dbReference type="UniPathway" id="UPA00988"/>
<keyword evidence="4" id="KW-0819">tRNA processing</keyword>
<dbReference type="InterPro" id="IPR036322">
    <property type="entry name" value="WD40_repeat_dom_sf"/>
</dbReference>
<feature type="compositionally biased region" description="Basic and acidic residues" evidence="6">
    <location>
        <begin position="192"/>
        <end position="204"/>
    </location>
</feature>
<feature type="region of interest" description="Disordered" evidence="6">
    <location>
        <begin position="1293"/>
        <end position="1315"/>
    </location>
</feature>
<dbReference type="GO" id="GO:0006357">
    <property type="term" value="P:regulation of transcription by RNA polymerase II"/>
    <property type="evidence" value="ECO:0007669"/>
    <property type="project" value="EnsemblFungi"/>
</dbReference>
<dbReference type="GO" id="GO:0000049">
    <property type="term" value="F:tRNA binding"/>
    <property type="evidence" value="ECO:0007669"/>
    <property type="project" value="EnsemblFungi"/>
</dbReference>
<dbReference type="InterPro" id="IPR056167">
    <property type="entry name" value="A-sol_ELP1"/>
</dbReference>
<dbReference type="SUPFAM" id="SSF82171">
    <property type="entry name" value="DPP6 N-terminal domain-like"/>
    <property type="match status" value="1"/>
</dbReference>
<evidence type="ECO:0000259" key="11">
    <source>
        <dbReference type="Pfam" id="PF23936"/>
    </source>
</evidence>
<dbReference type="Pfam" id="PF23797">
    <property type="entry name" value="Beta-prop_ELP1_2nd"/>
    <property type="match status" value="1"/>
</dbReference>
<evidence type="ECO:0000259" key="8">
    <source>
        <dbReference type="Pfam" id="PF23797"/>
    </source>
</evidence>
<feature type="domain" description="ELP1 alpha-solenoid" evidence="10">
    <location>
        <begin position="684"/>
        <end position="896"/>
    </location>
</feature>
<comment type="function">
    <text evidence="5">Component of the elongator complex which is required for multiple tRNA modifications, including mcm5U (5-methoxycarbonylmethyl uridine), mcm5s2U (5-methoxycarbonylmethyl-2-thiouridine), and ncm5U (5-carbamoylmethyl uridine). The elongator complex catalyzes formation of carboxymethyluridine in the wobble base at position 34 in tRNAs.</text>
</comment>
<dbReference type="GO" id="GO:0002926">
    <property type="term" value="P:tRNA wobble base 5-methoxycarbonylmethyl-2-thiouridinylation"/>
    <property type="evidence" value="ECO:0007669"/>
    <property type="project" value="TreeGrafter"/>
</dbReference>
<dbReference type="Pfam" id="PF23878">
    <property type="entry name" value="TPR_ELP1"/>
    <property type="match status" value="1"/>
</dbReference>
<gene>
    <name evidence="12" type="ORF">OIDMADRAFT_101316</name>
</gene>
<evidence type="ECO:0000256" key="4">
    <source>
        <dbReference type="ARBA" id="ARBA00022694"/>
    </source>
</evidence>
<name>A0A0C3HWR3_OIDMZ</name>
<dbReference type="Pfam" id="PF04762">
    <property type="entry name" value="Beta-prop_ELP1_1st"/>
    <property type="match status" value="1"/>
</dbReference>
<proteinExistence type="inferred from homology"/>
<comment type="similarity">
    <text evidence="2 5">Belongs to the ELP1/IKA1 family.</text>
</comment>
<dbReference type="GO" id="GO:0005634">
    <property type="term" value="C:nucleus"/>
    <property type="evidence" value="ECO:0007669"/>
    <property type="project" value="UniProtKB-SubCell"/>
</dbReference>
<dbReference type="FunCoup" id="A0A0C3HWR3">
    <property type="interactions" value="1063"/>
</dbReference>
<evidence type="ECO:0000259" key="9">
    <source>
        <dbReference type="Pfam" id="PF23878"/>
    </source>
</evidence>
<dbReference type="Pfam" id="PF23936">
    <property type="entry name" value="HB_ELP1"/>
    <property type="match status" value="1"/>
</dbReference>
<dbReference type="InterPro" id="IPR056166">
    <property type="entry name" value="TPR_ELP1"/>
</dbReference>
<keyword evidence="3 5" id="KW-0963">Cytoplasm</keyword>
<dbReference type="InterPro" id="IPR056169">
    <property type="entry name" value="HB_ELP1"/>
</dbReference>
<dbReference type="PANTHER" id="PTHR12747:SF0">
    <property type="entry name" value="ELONGATOR COMPLEX PROTEIN 1"/>
    <property type="match status" value="1"/>
</dbReference>
<dbReference type="GO" id="GO:0005829">
    <property type="term" value="C:cytosol"/>
    <property type="evidence" value="ECO:0007669"/>
    <property type="project" value="TreeGrafter"/>
</dbReference>
<evidence type="ECO:0000259" key="10">
    <source>
        <dbReference type="Pfam" id="PF23925"/>
    </source>
</evidence>
<evidence type="ECO:0000259" key="7">
    <source>
        <dbReference type="Pfam" id="PF04762"/>
    </source>
</evidence>
<dbReference type="SUPFAM" id="SSF50978">
    <property type="entry name" value="WD40 repeat-like"/>
    <property type="match status" value="1"/>
</dbReference>
<protein>
    <recommendedName>
        <fullName evidence="5">Elongator complex protein 1</fullName>
    </recommendedName>
</protein>
<keyword evidence="5" id="KW-0539">Nucleus</keyword>
<dbReference type="InterPro" id="IPR006849">
    <property type="entry name" value="Elp1"/>
</dbReference>
<evidence type="ECO:0000256" key="3">
    <source>
        <dbReference type="ARBA" id="ARBA00022490"/>
    </source>
</evidence>
<evidence type="ECO:0000256" key="5">
    <source>
        <dbReference type="PIRNR" id="PIRNR017233"/>
    </source>
</evidence>
<evidence type="ECO:0000313" key="13">
    <source>
        <dbReference type="Proteomes" id="UP000054321"/>
    </source>
</evidence>
<dbReference type="InParanoid" id="A0A0C3HWR3"/>
<organism evidence="12 13">
    <name type="scientific">Oidiodendron maius (strain Zn)</name>
    <dbReference type="NCBI Taxonomy" id="913774"/>
    <lineage>
        <taxon>Eukaryota</taxon>
        <taxon>Fungi</taxon>
        <taxon>Dikarya</taxon>
        <taxon>Ascomycota</taxon>
        <taxon>Pezizomycotina</taxon>
        <taxon>Leotiomycetes</taxon>
        <taxon>Leotiomycetes incertae sedis</taxon>
        <taxon>Myxotrichaceae</taxon>
        <taxon>Oidiodendron</taxon>
    </lineage>
</organism>
<dbReference type="EMBL" id="KN832871">
    <property type="protein sequence ID" value="KIN06652.1"/>
    <property type="molecule type" value="Genomic_DNA"/>
</dbReference>
<dbReference type="PANTHER" id="PTHR12747">
    <property type="entry name" value="ELONGATOR COMPLEX PROTEIN 1"/>
    <property type="match status" value="1"/>
</dbReference>
<comment type="subcellular location">
    <subcellularLocation>
        <location evidence="5">Cytoplasm</location>
    </subcellularLocation>
    <subcellularLocation>
        <location evidence="5">Nucleus</location>
    </subcellularLocation>
</comment>
<dbReference type="Proteomes" id="UP000054321">
    <property type="component" value="Unassembled WGS sequence"/>
</dbReference>